<evidence type="ECO:0000313" key="1">
    <source>
        <dbReference type="EMBL" id="KKS81351.1"/>
    </source>
</evidence>
<organism evidence="1 2">
    <name type="scientific">Candidatus Wolfebacteria bacterium GW2011_GWC1_43_10</name>
    <dbReference type="NCBI Taxonomy" id="1619011"/>
    <lineage>
        <taxon>Bacteria</taxon>
        <taxon>Candidatus Wolfeibacteriota</taxon>
    </lineage>
</organism>
<dbReference type="EMBL" id="LCFA01000023">
    <property type="protein sequence ID" value="KKS81351.1"/>
    <property type="molecule type" value="Genomic_DNA"/>
</dbReference>
<sequence>MSSRPIIGQVEWREIDDSDLHTEIRFKSPALAHEFIRRLAAALAARKVEARQSIKDSCVAEISTRAL</sequence>
<accession>A0A0G1EE72</accession>
<protein>
    <submittedName>
        <fullName evidence="1">Uncharacterized protein</fullName>
    </submittedName>
</protein>
<dbReference type="AlphaFoldDB" id="A0A0G1EE72"/>
<reference evidence="1 2" key="1">
    <citation type="journal article" date="2015" name="Nature">
        <title>rRNA introns, odd ribosomes, and small enigmatic genomes across a large radiation of phyla.</title>
        <authorList>
            <person name="Brown C.T."/>
            <person name="Hug L.A."/>
            <person name="Thomas B.C."/>
            <person name="Sharon I."/>
            <person name="Castelle C.J."/>
            <person name="Singh A."/>
            <person name="Wilkins M.J."/>
            <person name="Williams K.H."/>
            <person name="Banfield J.F."/>
        </authorList>
    </citation>
    <scope>NUCLEOTIDE SEQUENCE [LARGE SCALE GENOMIC DNA]</scope>
</reference>
<evidence type="ECO:0000313" key="2">
    <source>
        <dbReference type="Proteomes" id="UP000034810"/>
    </source>
</evidence>
<name>A0A0G1EE72_9BACT</name>
<dbReference type="Proteomes" id="UP000034810">
    <property type="component" value="Unassembled WGS sequence"/>
</dbReference>
<proteinExistence type="predicted"/>
<gene>
    <name evidence="1" type="ORF">UV58_C0023G0003</name>
</gene>
<comment type="caution">
    <text evidence="1">The sequence shown here is derived from an EMBL/GenBank/DDBJ whole genome shotgun (WGS) entry which is preliminary data.</text>
</comment>